<protein>
    <recommendedName>
        <fullName evidence="4">Secreted protein</fullName>
    </recommendedName>
</protein>
<reference evidence="2 3" key="1">
    <citation type="submission" date="2017-10" db="EMBL/GenBank/DDBJ databases">
        <title>Comparative genomics between pathogenic Norcardia.</title>
        <authorList>
            <person name="Zeng L."/>
        </authorList>
    </citation>
    <scope>NUCLEOTIDE SEQUENCE [LARGE SCALE GENOMIC DNA]</scope>
    <source>
        <strain evidence="2 3">NC_YFY_NT001</strain>
    </source>
</reference>
<keyword evidence="1" id="KW-0732">Signal</keyword>
<accession>A0A291RFV6</accession>
<dbReference type="EMBL" id="CP023778">
    <property type="protein sequence ID" value="ATL65982.1"/>
    <property type="molecule type" value="Genomic_DNA"/>
</dbReference>
<feature type="signal peptide" evidence="1">
    <location>
        <begin position="1"/>
        <end position="27"/>
    </location>
</feature>
<sequence>MKRISEALSTAGAILVLALGTAGIAHAVPAPPTGSGDTATGNFVYTTPNGGLQVLQNPEYGRCYRIITGVQLTTNDTDSTADTFQHIDCTGTVVQLPPGTDKNIEMFLSVRFERPA</sequence>
<evidence type="ECO:0000313" key="3">
    <source>
        <dbReference type="Proteomes" id="UP000221961"/>
    </source>
</evidence>
<evidence type="ECO:0008006" key="4">
    <source>
        <dbReference type="Google" id="ProtNLM"/>
    </source>
</evidence>
<feature type="chain" id="PRO_5013013657" description="Secreted protein" evidence="1">
    <location>
        <begin position="28"/>
        <end position="116"/>
    </location>
</feature>
<organism evidence="2 3">
    <name type="scientific">Nocardia terpenica</name>
    <dbReference type="NCBI Taxonomy" id="455432"/>
    <lineage>
        <taxon>Bacteria</taxon>
        <taxon>Bacillati</taxon>
        <taxon>Actinomycetota</taxon>
        <taxon>Actinomycetes</taxon>
        <taxon>Mycobacteriales</taxon>
        <taxon>Nocardiaceae</taxon>
        <taxon>Nocardia</taxon>
    </lineage>
</organism>
<name>A0A291RFV6_9NOCA</name>
<dbReference type="AlphaFoldDB" id="A0A291RFV6"/>
<gene>
    <name evidence="2" type="ORF">CRH09_06925</name>
</gene>
<dbReference type="Proteomes" id="UP000221961">
    <property type="component" value="Chromosome"/>
</dbReference>
<evidence type="ECO:0000313" key="2">
    <source>
        <dbReference type="EMBL" id="ATL65982.1"/>
    </source>
</evidence>
<dbReference type="KEGG" id="ntp:CRH09_06925"/>
<evidence type="ECO:0000256" key="1">
    <source>
        <dbReference type="SAM" id="SignalP"/>
    </source>
</evidence>
<proteinExistence type="predicted"/>